<accession>A0A8S1TYT8</accession>
<protein>
    <submittedName>
        <fullName evidence="1">Uncharacterized protein</fullName>
    </submittedName>
</protein>
<reference evidence="1" key="1">
    <citation type="submission" date="2021-01" db="EMBL/GenBank/DDBJ databases">
        <authorList>
            <consortium name="Genoscope - CEA"/>
            <person name="William W."/>
        </authorList>
    </citation>
    <scope>NUCLEOTIDE SEQUENCE</scope>
</reference>
<comment type="caution">
    <text evidence="1">The sequence shown here is derived from an EMBL/GenBank/DDBJ whole genome shotgun (WGS) entry which is preliminary data.</text>
</comment>
<name>A0A8S1TYT8_PAROT</name>
<keyword evidence="2" id="KW-1185">Reference proteome</keyword>
<dbReference type="Proteomes" id="UP000683925">
    <property type="component" value="Unassembled WGS sequence"/>
</dbReference>
<evidence type="ECO:0000313" key="1">
    <source>
        <dbReference type="EMBL" id="CAD8157450.1"/>
    </source>
</evidence>
<proteinExistence type="predicted"/>
<evidence type="ECO:0000313" key="2">
    <source>
        <dbReference type="Proteomes" id="UP000683925"/>
    </source>
</evidence>
<organism evidence="1 2">
    <name type="scientific">Paramecium octaurelia</name>
    <dbReference type="NCBI Taxonomy" id="43137"/>
    <lineage>
        <taxon>Eukaryota</taxon>
        <taxon>Sar</taxon>
        <taxon>Alveolata</taxon>
        <taxon>Ciliophora</taxon>
        <taxon>Intramacronucleata</taxon>
        <taxon>Oligohymenophorea</taxon>
        <taxon>Peniculida</taxon>
        <taxon>Parameciidae</taxon>
        <taxon>Paramecium</taxon>
    </lineage>
</organism>
<dbReference type="EMBL" id="CAJJDP010000033">
    <property type="protein sequence ID" value="CAD8157450.1"/>
    <property type="molecule type" value="Genomic_DNA"/>
</dbReference>
<sequence length="85" mass="10230">MFTSRKGVQNHFRKEAQKRDQLQSKILQINAHNNYYLETSNNKMLNKILNHCLKKIALKMDYRIPYPHPIIILIIYNKTMIMKID</sequence>
<dbReference type="AlphaFoldDB" id="A0A8S1TYT8"/>
<gene>
    <name evidence="1" type="ORF">POCTA_138.1.T0330320</name>
</gene>